<accession>A0A3Q0JH33</accession>
<feature type="transmembrane region" description="Helical" evidence="9">
    <location>
        <begin position="103"/>
        <end position="128"/>
    </location>
</feature>
<dbReference type="InterPro" id="IPR017978">
    <property type="entry name" value="GPCR_3_C"/>
</dbReference>
<sequence length="248" mass="27485">MGRLKKQGKTLKSFTYTNKEIADDIYAAINSTQFTGVSGDVAFSSQGDRIALTQIEQVINGSYTKLGFYDTQADNLTWFDRERWIGGKVPQDRTQIRKVLRTISVPLVICMWTVATVGILFAVGLIIFNICYRHRRVIASSHPVCNTIMLVGIAFCMSLNFNLPFCEPGLGASVMYNLLYNNPQKLMLLAGCSTVCTTVAEAAKMWNLVVTEYFVSVRLSSVEVKADFGSGLLVVQAQVKILSHNIFA</sequence>
<dbReference type="PANTHER" id="PTHR10519">
    <property type="entry name" value="GABA-B RECEPTOR"/>
    <property type="match status" value="1"/>
</dbReference>
<evidence type="ECO:0000256" key="9">
    <source>
        <dbReference type="SAM" id="Phobius"/>
    </source>
</evidence>
<keyword evidence="3 9" id="KW-1133">Transmembrane helix</keyword>
<keyword evidence="7" id="KW-0325">Glycoprotein</keyword>
<dbReference type="KEGG" id="dci:103518445"/>
<dbReference type="Proteomes" id="UP000079169">
    <property type="component" value="Unplaced"/>
</dbReference>
<evidence type="ECO:0000256" key="4">
    <source>
        <dbReference type="ARBA" id="ARBA00023040"/>
    </source>
</evidence>
<evidence type="ECO:0000256" key="8">
    <source>
        <dbReference type="ARBA" id="ARBA00023224"/>
    </source>
</evidence>
<evidence type="ECO:0000256" key="7">
    <source>
        <dbReference type="ARBA" id="ARBA00023180"/>
    </source>
</evidence>
<evidence type="ECO:0000256" key="6">
    <source>
        <dbReference type="ARBA" id="ARBA00023170"/>
    </source>
</evidence>
<proteinExistence type="predicted"/>
<dbReference type="Gene3D" id="3.40.50.2300">
    <property type="match status" value="1"/>
</dbReference>
<dbReference type="InterPro" id="IPR028082">
    <property type="entry name" value="Peripla_BP_I"/>
</dbReference>
<dbReference type="GeneID" id="103518445"/>
<evidence type="ECO:0000256" key="2">
    <source>
        <dbReference type="ARBA" id="ARBA00022692"/>
    </source>
</evidence>
<dbReference type="PaxDb" id="121845-A0A3Q0JH33"/>
<dbReference type="STRING" id="121845.A0A3Q0JH33"/>
<dbReference type="PRINTS" id="PR01177">
    <property type="entry name" value="GABAB1RECPTR"/>
</dbReference>
<comment type="subcellular location">
    <subcellularLocation>
        <location evidence="1">Membrane</location>
        <topology evidence="1">Multi-pass membrane protein</topology>
    </subcellularLocation>
</comment>
<feature type="domain" description="G-protein coupled receptors family 3 profile" evidence="10">
    <location>
        <begin position="103"/>
        <end position="162"/>
    </location>
</feature>
<evidence type="ECO:0000256" key="5">
    <source>
        <dbReference type="ARBA" id="ARBA00023136"/>
    </source>
</evidence>
<dbReference type="GO" id="GO:0038039">
    <property type="term" value="C:G protein-coupled receptor heterodimeric complex"/>
    <property type="evidence" value="ECO:0007669"/>
    <property type="project" value="TreeGrafter"/>
</dbReference>
<dbReference type="GO" id="GO:0004965">
    <property type="term" value="F:G protein-coupled GABA receptor activity"/>
    <property type="evidence" value="ECO:0007669"/>
    <property type="project" value="InterPro"/>
</dbReference>
<keyword evidence="6" id="KW-0675">Receptor</keyword>
<name>A0A3Q0JH33_DIACI</name>
<organism evidence="11 12">
    <name type="scientific">Diaphorina citri</name>
    <name type="common">Asian citrus psyllid</name>
    <dbReference type="NCBI Taxonomy" id="121845"/>
    <lineage>
        <taxon>Eukaryota</taxon>
        <taxon>Metazoa</taxon>
        <taxon>Ecdysozoa</taxon>
        <taxon>Arthropoda</taxon>
        <taxon>Hexapoda</taxon>
        <taxon>Insecta</taxon>
        <taxon>Pterygota</taxon>
        <taxon>Neoptera</taxon>
        <taxon>Paraneoptera</taxon>
        <taxon>Hemiptera</taxon>
        <taxon>Sternorrhyncha</taxon>
        <taxon>Psylloidea</taxon>
        <taxon>Psyllidae</taxon>
        <taxon>Diaphorininae</taxon>
        <taxon>Diaphorina</taxon>
    </lineage>
</organism>
<evidence type="ECO:0000313" key="11">
    <source>
        <dbReference type="Proteomes" id="UP000079169"/>
    </source>
</evidence>
<dbReference type="SUPFAM" id="SSF53822">
    <property type="entry name" value="Periplasmic binding protein-like I"/>
    <property type="match status" value="1"/>
</dbReference>
<evidence type="ECO:0000256" key="1">
    <source>
        <dbReference type="ARBA" id="ARBA00004141"/>
    </source>
</evidence>
<keyword evidence="11" id="KW-1185">Reference proteome</keyword>
<dbReference type="InterPro" id="IPR002455">
    <property type="entry name" value="GPCR3_GABA-B"/>
</dbReference>
<evidence type="ECO:0000256" key="3">
    <source>
        <dbReference type="ARBA" id="ARBA00022989"/>
    </source>
</evidence>
<dbReference type="PANTHER" id="PTHR10519:SF77">
    <property type="entry name" value="GAMMA-AMINOBUTYRIC ACID TYPE B RECEPTOR SUBUNIT 1"/>
    <property type="match status" value="1"/>
</dbReference>
<dbReference type="GO" id="GO:0007214">
    <property type="term" value="P:gamma-aminobutyric acid signaling pathway"/>
    <property type="evidence" value="ECO:0007669"/>
    <property type="project" value="TreeGrafter"/>
</dbReference>
<reference evidence="12" key="1">
    <citation type="submission" date="2025-08" db="UniProtKB">
        <authorList>
            <consortium name="RefSeq"/>
        </authorList>
    </citation>
    <scope>IDENTIFICATION</scope>
</reference>
<dbReference type="AlphaFoldDB" id="A0A3Q0JH33"/>
<evidence type="ECO:0000259" key="10">
    <source>
        <dbReference type="Pfam" id="PF00003"/>
    </source>
</evidence>
<dbReference type="RefSeq" id="XP_026686040.1">
    <property type="nucleotide sequence ID" value="XM_026830239.1"/>
</dbReference>
<keyword evidence="8" id="KW-0807">Transducer</keyword>
<protein>
    <submittedName>
        <fullName evidence="12">Gamma-aminobutyric acid type B receptor subunit 1-like</fullName>
    </submittedName>
</protein>
<keyword evidence="5 9" id="KW-0472">Membrane</keyword>
<evidence type="ECO:0000313" key="12">
    <source>
        <dbReference type="RefSeq" id="XP_026686040.1"/>
    </source>
</evidence>
<dbReference type="Pfam" id="PF00003">
    <property type="entry name" value="7tm_3"/>
    <property type="match status" value="1"/>
</dbReference>
<keyword evidence="4" id="KW-0297">G-protein coupled receptor</keyword>
<gene>
    <name evidence="12" type="primary">LOC103518445</name>
</gene>
<keyword evidence="2 9" id="KW-0812">Transmembrane</keyword>